<dbReference type="EMBL" id="QXJC01000001">
    <property type="protein sequence ID" value="RID99030.1"/>
    <property type="molecule type" value="Genomic_DNA"/>
</dbReference>
<dbReference type="AlphaFoldDB" id="A0A398CFY1"/>
<protein>
    <submittedName>
        <fullName evidence="1">Uncharacterized protein</fullName>
    </submittedName>
</protein>
<reference evidence="1 2" key="1">
    <citation type="submission" date="2018-09" db="EMBL/GenBank/DDBJ databases">
        <title>Draft genome of Simplicispira sp. NY-02.</title>
        <authorList>
            <person name="Im W.T."/>
        </authorList>
    </citation>
    <scope>NUCLEOTIDE SEQUENCE [LARGE SCALE GENOMIC DNA]</scope>
    <source>
        <strain evidence="1 2">NY-02</strain>
    </source>
</reference>
<dbReference type="Proteomes" id="UP000266302">
    <property type="component" value="Unassembled WGS sequence"/>
</dbReference>
<gene>
    <name evidence="1" type="ORF">D3F03_00815</name>
</gene>
<evidence type="ECO:0000313" key="2">
    <source>
        <dbReference type="Proteomes" id="UP000266302"/>
    </source>
</evidence>
<evidence type="ECO:0000313" key="1">
    <source>
        <dbReference type="EMBL" id="RID99030.1"/>
    </source>
</evidence>
<sequence length="65" mass="7208">MPWAPSAWRNETPPVALRAFPLLSPGCVMRKGGRHQRSGAALARWPLIGRERPTKSPQQAFCISL</sequence>
<organism evidence="1 2">
    <name type="scientific">Simplicispira hankyongi</name>
    <dbReference type="NCBI Taxonomy" id="2315688"/>
    <lineage>
        <taxon>Bacteria</taxon>
        <taxon>Pseudomonadati</taxon>
        <taxon>Pseudomonadota</taxon>
        <taxon>Betaproteobacteria</taxon>
        <taxon>Burkholderiales</taxon>
        <taxon>Comamonadaceae</taxon>
        <taxon>Simplicispira</taxon>
    </lineage>
</organism>
<name>A0A398CFY1_9BURK</name>
<comment type="caution">
    <text evidence="1">The sequence shown here is derived from an EMBL/GenBank/DDBJ whole genome shotgun (WGS) entry which is preliminary data.</text>
</comment>
<accession>A0A398CFY1</accession>
<proteinExistence type="predicted"/>
<keyword evidence="2" id="KW-1185">Reference proteome</keyword>